<dbReference type="PANTHER" id="PTHR24567:SF68">
    <property type="entry name" value="DNA-BINDING TRANSCRIPTIONAL DUAL REGULATOR CRP"/>
    <property type="match status" value="1"/>
</dbReference>
<proteinExistence type="predicted"/>
<evidence type="ECO:0000259" key="5">
    <source>
        <dbReference type="PROSITE" id="PS51063"/>
    </source>
</evidence>
<evidence type="ECO:0000313" key="7">
    <source>
        <dbReference type="Proteomes" id="UP000739411"/>
    </source>
</evidence>
<feature type="domain" description="Cyclic nucleotide-binding" evidence="4">
    <location>
        <begin position="1"/>
        <end position="107"/>
    </location>
</feature>
<dbReference type="AlphaFoldDB" id="A0A935K0P4"/>
<evidence type="ECO:0000256" key="1">
    <source>
        <dbReference type="ARBA" id="ARBA00023015"/>
    </source>
</evidence>
<dbReference type="InterPro" id="IPR036390">
    <property type="entry name" value="WH_DNA-bd_sf"/>
</dbReference>
<evidence type="ECO:0000256" key="2">
    <source>
        <dbReference type="ARBA" id="ARBA00023125"/>
    </source>
</evidence>
<dbReference type="EMBL" id="JADJMS010000030">
    <property type="protein sequence ID" value="MBK7416019.1"/>
    <property type="molecule type" value="Genomic_DNA"/>
</dbReference>
<dbReference type="Pfam" id="PF13545">
    <property type="entry name" value="HTH_Crp_2"/>
    <property type="match status" value="1"/>
</dbReference>
<dbReference type="CDD" id="cd00038">
    <property type="entry name" value="CAP_ED"/>
    <property type="match status" value="1"/>
</dbReference>
<keyword evidence="3" id="KW-0804">Transcription</keyword>
<accession>A0A935K0P4</accession>
<gene>
    <name evidence="6" type="ORF">IPJ38_13765</name>
</gene>
<reference evidence="6 7" key="1">
    <citation type="submission" date="2020-10" db="EMBL/GenBank/DDBJ databases">
        <title>Connecting structure to function with the recovery of over 1000 high-quality activated sludge metagenome-assembled genomes encoding full-length rRNA genes using long-read sequencing.</title>
        <authorList>
            <person name="Singleton C.M."/>
            <person name="Petriglieri F."/>
            <person name="Kristensen J.M."/>
            <person name="Kirkegaard R.H."/>
            <person name="Michaelsen T.Y."/>
            <person name="Andersen M.H."/>
            <person name="Karst S.M."/>
            <person name="Dueholm M.S."/>
            <person name="Nielsen P.H."/>
            <person name="Albertsen M."/>
        </authorList>
    </citation>
    <scope>NUCLEOTIDE SEQUENCE [LARGE SCALE GENOMIC DNA]</scope>
    <source>
        <strain evidence="6">EsbW_18-Q3-R4-48_BATAC.463</strain>
    </source>
</reference>
<dbReference type="InterPro" id="IPR014710">
    <property type="entry name" value="RmlC-like_jellyroll"/>
</dbReference>
<dbReference type="InterPro" id="IPR018490">
    <property type="entry name" value="cNMP-bd_dom_sf"/>
</dbReference>
<evidence type="ECO:0000256" key="3">
    <source>
        <dbReference type="ARBA" id="ARBA00023163"/>
    </source>
</evidence>
<dbReference type="InterPro" id="IPR012318">
    <property type="entry name" value="HTH_CRP"/>
</dbReference>
<evidence type="ECO:0000313" key="6">
    <source>
        <dbReference type="EMBL" id="MBK7416019.1"/>
    </source>
</evidence>
<dbReference type="GO" id="GO:0003677">
    <property type="term" value="F:DNA binding"/>
    <property type="evidence" value="ECO:0007669"/>
    <property type="project" value="UniProtKB-KW"/>
</dbReference>
<dbReference type="GO" id="GO:0005829">
    <property type="term" value="C:cytosol"/>
    <property type="evidence" value="ECO:0007669"/>
    <property type="project" value="TreeGrafter"/>
</dbReference>
<dbReference type="Proteomes" id="UP000739411">
    <property type="component" value="Unassembled WGS sequence"/>
</dbReference>
<organism evidence="6 7">
    <name type="scientific">Candidatus Dechloromonas phosphorivorans</name>
    <dbReference type="NCBI Taxonomy" id="2899244"/>
    <lineage>
        <taxon>Bacteria</taxon>
        <taxon>Pseudomonadati</taxon>
        <taxon>Pseudomonadota</taxon>
        <taxon>Betaproteobacteria</taxon>
        <taxon>Rhodocyclales</taxon>
        <taxon>Azonexaceae</taxon>
        <taxon>Dechloromonas</taxon>
    </lineage>
</organism>
<dbReference type="GO" id="GO:0003700">
    <property type="term" value="F:DNA-binding transcription factor activity"/>
    <property type="evidence" value="ECO:0007669"/>
    <property type="project" value="TreeGrafter"/>
</dbReference>
<name>A0A935K0P4_9RHOO</name>
<dbReference type="PANTHER" id="PTHR24567">
    <property type="entry name" value="CRP FAMILY TRANSCRIPTIONAL REGULATORY PROTEIN"/>
    <property type="match status" value="1"/>
</dbReference>
<feature type="domain" description="HTH crp-type" evidence="5">
    <location>
        <begin position="121"/>
        <end position="191"/>
    </location>
</feature>
<evidence type="ECO:0000259" key="4">
    <source>
        <dbReference type="PROSITE" id="PS50042"/>
    </source>
</evidence>
<keyword evidence="2" id="KW-0238">DNA-binding</keyword>
<dbReference type="SUPFAM" id="SSF46785">
    <property type="entry name" value="Winged helix' DNA-binding domain"/>
    <property type="match status" value="1"/>
</dbReference>
<dbReference type="PROSITE" id="PS50042">
    <property type="entry name" value="CNMP_BINDING_3"/>
    <property type="match status" value="1"/>
</dbReference>
<protein>
    <submittedName>
        <fullName evidence="6">Crp/Fnr family transcriptional regulator</fullName>
    </submittedName>
</protein>
<sequence length="206" mass="22907">MLMSERAFARREVVVSKEQSRFELGFLISGRLQGVDFTVDGRGVGLYFVEPGDYFGELSVVDGLMAAEHVIAAAKSTAIFLDSESARRLIFDNPLLAQGVMTRLSARVRSVSAQRTLLGLPNPFQRLCVQIMQLSRAAQNDRHLLDPVPTHQELAIMINASRETVTRAFQVLTLHQAIHREGAQLRILRPDFLNDVGEGRIDPPKA</sequence>
<keyword evidence="1" id="KW-0805">Transcription regulation</keyword>
<comment type="caution">
    <text evidence="6">The sequence shown here is derived from an EMBL/GenBank/DDBJ whole genome shotgun (WGS) entry which is preliminary data.</text>
</comment>
<dbReference type="Gene3D" id="2.60.120.10">
    <property type="entry name" value="Jelly Rolls"/>
    <property type="match status" value="1"/>
</dbReference>
<dbReference type="SUPFAM" id="SSF51206">
    <property type="entry name" value="cAMP-binding domain-like"/>
    <property type="match status" value="1"/>
</dbReference>
<dbReference type="Pfam" id="PF00027">
    <property type="entry name" value="cNMP_binding"/>
    <property type="match status" value="1"/>
</dbReference>
<dbReference type="InterPro" id="IPR050397">
    <property type="entry name" value="Env_Response_Regulators"/>
</dbReference>
<dbReference type="SMART" id="SM00419">
    <property type="entry name" value="HTH_CRP"/>
    <property type="match status" value="1"/>
</dbReference>
<dbReference type="InterPro" id="IPR000595">
    <property type="entry name" value="cNMP-bd_dom"/>
</dbReference>
<dbReference type="PROSITE" id="PS51063">
    <property type="entry name" value="HTH_CRP_2"/>
    <property type="match status" value="1"/>
</dbReference>